<dbReference type="Proteomes" id="UP000054032">
    <property type="component" value="Unassembled WGS sequence"/>
</dbReference>
<dbReference type="AlphaFoldDB" id="W6ZBQ9"/>
<organism evidence="1 2">
    <name type="scientific">Bipolaris oryzae ATCC 44560</name>
    <dbReference type="NCBI Taxonomy" id="930090"/>
    <lineage>
        <taxon>Eukaryota</taxon>
        <taxon>Fungi</taxon>
        <taxon>Dikarya</taxon>
        <taxon>Ascomycota</taxon>
        <taxon>Pezizomycotina</taxon>
        <taxon>Dothideomycetes</taxon>
        <taxon>Pleosporomycetidae</taxon>
        <taxon>Pleosporales</taxon>
        <taxon>Pleosporineae</taxon>
        <taxon>Pleosporaceae</taxon>
        <taxon>Bipolaris</taxon>
    </lineage>
</organism>
<gene>
    <name evidence="1" type="ORF">COCMIDRAFT_35100</name>
</gene>
<evidence type="ECO:0000313" key="1">
    <source>
        <dbReference type="EMBL" id="EUC47415.1"/>
    </source>
</evidence>
<name>W6ZBQ9_COCMI</name>
<proteinExistence type="predicted"/>
<dbReference type="HOGENOM" id="CLU_138653_0_0_1"/>
<dbReference type="EMBL" id="KI963953">
    <property type="protein sequence ID" value="EUC47415.1"/>
    <property type="molecule type" value="Genomic_DNA"/>
</dbReference>
<dbReference type="OrthoDB" id="10363295at2759"/>
<protein>
    <submittedName>
        <fullName evidence="1">Uncharacterized protein</fullName>
    </submittedName>
</protein>
<dbReference type="GeneID" id="19122708"/>
<reference evidence="1 2" key="1">
    <citation type="journal article" date="2013" name="PLoS Genet.">
        <title>Comparative genome structure, secondary metabolite, and effector coding capacity across Cochliobolus pathogens.</title>
        <authorList>
            <person name="Condon B.J."/>
            <person name="Leng Y."/>
            <person name="Wu D."/>
            <person name="Bushley K.E."/>
            <person name="Ohm R.A."/>
            <person name="Otillar R."/>
            <person name="Martin J."/>
            <person name="Schackwitz W."/>
            <person name="Grimwood J."/>
            <person name="MohdZainudin N."/>
            <person name="Xue C."/>
            <person name="Wang R."/>
            <person name="Manning V.A."/>
            <person name="Dhillon B."/>
            <person name="Tu Z.J."/>
            <person name="Steffenson B.J."/>
            <person name="Salamov A."/>
            <person name="Sun H."/>
            <person name="Lowry S."/>
            <person name="LaButti K."/>
            <person name="Han J."/>
            <person name="Copeland A."/>
            <person name="Lindquist E."/>
            <person name="Barry K."/>
            <person name="Schmutz J."/>
            <person name="Baker S.E."/>
            <person name="Ciuffetti L.M."/>
            <person name="Grigoriev I.V."/>
            <person name="Zhong S."/>
            <person name="Turgeon B.G."/>
        </authorList>
    </citation>
    <scope>NUCLEOTIDE SEQUENCE [LARGE SCALE GENOMIC DNA]</scope>
    <source>
        <strain evidence="1 2">ATCC 44560</strain>
    </source>
</reference>
<accession>W6ZBQ9</accession>
<sequence>MSSQMTRSTVVICIVNGREHGSGKEIAIVWWVTKAGPARSDPQPLEHHIAPQGFCQRPLLQVLGSFAPPSTWPDSQRYQVKVQVQAFANPFDICPVGCGCDCAFVQSLGTLHDQHQFSYFQFQPS</sequence>
<dbReference type="RefSeq" id="XP_007686087.1">
    <property type="nucleotide sequence ID" value="XM_007687897.1"/>
</dbReference>
<dbReference type="KEGG" id="bor:COCMIDRAFT_35100"/>
<evidence type="ECO:0000313" key="2">
    <source>
        <dbReference type="Proteomes" id="UP000054032"/>
    </source>
</evidence>
<keyword evidence="2" id="KW-1185">Reference proteome</keyword>